<keyword evidence="2" id="KW-1185">Reference proteome</keyword>
<dbReference type="RefSeq" id="WP_377052182.1">
    <property type="nucleotide sequence ID" value="NZ_JBHLVZ010000043.1"/>
</dbReference>
<sequence length="634" mass="66382">MPDLLHPQERDRLLAGLRRLLRQAVLEGQPLSGLAHRAAPGAPLHTLDNALAAEAMAIPALREADPALADSVLSFLVAVGKEEGPPPRAVLPQAGGRVEILRDDPASFRLLTSWHEFTGDLTHGVLRQRMRAPSGGNAPPREVPQDGTCARIVQHTGNMARLRPVGGVPGLLGRLSLRARTLDVEEAITAQGVQPEGAGAVMWHESALRLRPLPGLSIHVGTLRYEYRVSSADPLLRVAVTLRAGSRAGLSAIRLTTAVDALSEAVPSFAHASVGREGVQLPRSAGPFAAEELLSESGAESLHLWQSGPEEEALALHLRPRAAEGVFSIRAYGRNGAPHWLVLRHSLADLPPGGVATLREDRLLAQGVAQGSPAEALRLIAAPSSLGGRDPGQAGIGAPLAAVAATLLNAPAFAEPIRRDRLAILQDWLDRRIAALPDDDTTPLPMGELASTALALDAAWRAGGLPRDRRRLRHLLTRLAAMAAGGGSAGLADQGAAVLALARGATLIPEPWVQEALRRAMLAVTPEDLSDTVEAPPTRALAAVLRGARATEFFAETGRIAPDAEVLARAAALREAALHLLSGRLRAVEQGAGEPAMEVLSGSGEGANALSAATLLLAVLSPDEVALSMNLLHA</sequence>
<protein>
    <submittedName>
        <fullName evidence="1">Uncharacterized protein</fullName>
    </submittedName>
</protein>
<evidence type="ECO:0000313" key="2">
    <source>
        <dbReference type="Proteomes" id="UP001589789"/>
    </source>
</evidence>
<accession>A0ABV6IU53</accession>
<reference evidence="1 2" key="1">
    <citation type="submission" date="2024-09" db="EMBL/GenBank/DDBJ databases">
        <authorList>
            <person name="Sun Q."/>
            <person name="Mori K."/>
        </authorList>
    </citation>
    <scope>NUCLEOTIDE SEQUENCE [LARGE SCALE GENOMIC DNA]</scope>
    <source>
        <strain evidence="1 2">CCM 7468</strain>
    </source>
</reference>
<gene>
    <name evidence="1" type="ORF">ACFFIC_16255</name>
</gene>
<organism evidence="1 2">
    <name type="scientific">Muricoccus vinaceus</name>
    <dbReference type="NCBI Taxonomy" id="424704"/>
    <lineage>
        <taxon>Bacteria</taxon>
        <taxon>Pseudomonadati</taxon>
        <taxon>Pseudomonadota</taxon>
        <taxon>Alphaproteobacteria</taxon>
        <taxon>Acetobacterales</taxon>
        <taxon>Roseomonadaceae</taxon>
        <taxon>Muricoccus</taxon>
    </lineage>
</organism>
<proteinExistence type="predicted"/>
<dbReference type="Proteomes" id="UP001589789">
    <property type="component" value="Unassembled WGS sequence"/>
</dbReference>
<comment type="caution">
    <text evidence="1">The sequence shown here is derived from an EMBL/GenBank/DDBJ whole genome shotgun (WGS) entry which is preliminary data.</text>
</comment>
<dbReference type="EMBL" id="JBHLVZ010000043">
    <property type="protein sequence ID" value="MFC0387092.1"/>
    <property type="molecule type" value="Genomic_DNA"/>
</dbReference>
<evidence type="ECO:0000313" key="1">
    <source>
        <dbReference type="EMBL" id="MFC0387092.1"/>
    </source>
</evidence>
<name>A0ABV6IU53_9PROT</name>